<sequence length="621" mass="64254">MNRLVIALTGLLLATVLLSTSFAAVPNLVNFQGRLTTAGVPVADSTYTVVFSIFDAPVGGQLIWSETHTDVAVSQGLFSVVLGSLVPLEDSLFNSPTRYLEVKVGAETILPRSQLTSVGYAQRVATVDGATAGNVTGNLTILQPGGTGRIVVGFTDSLGGMPFENAAITSAKISLYEPIDSRVRPGATGERKSMEISGGQIVVFGSTEQDTNLVVSPNGDIVGVGQITMGMNSSSGTQTSVLGFQNTAQGDSSTIGGGSANRTSGTISVIAGGHANEVTSEGGTIGGGARNLVTGPYASIPGGSDDTASGSHAVAAAGESNAADGDWSFAAGRRAKARTHGSFVWADHEDADFASTGEDQFILRAHGGVGINTDSPMGALEVSGPAGDSTVNLPNSSVAAPEILDEPGLAASVTSGVIVLVQHASVPQELTRVTITLPSPGYVLLRGSATLKTHGSSQRNQAYLQIAETPSSSLLPSARLAGPGENDSPNKDHYFDLDVDQIYFRPAGTYTFYLEGLAHPLNGSGASTALDRPTLIATYFPTSYGVVSGFVTSQESSQFNTVEPVLWPNAEDGISSVVNDQYYKADLRELELAVMRAQTQAAILEKQLLEAKLQQATNPAR</sequence>
<evidence type="ECO:0000313" key="4">
    <source>
        <dbReference type="Proteomes" id="UP000250918"/>
    </source>
</evidence>
<dbReference type="Gene3D" id="2.150.10.10">
    <property type="entry name" value="Serralysin-like metalloprotease, C-terminal"/>
    <property type="match status" value="1"/>
</dbReference>
<protein>
    <recommendedName>
        <fullName evidence="5">Peptidase S74 domain-containing protein</fullName>
    </recommendedName>
</protein>
<keyword evidence="1" id="KW-0175">Coiled coil</keyword>
<comment type="caution">
    <text evidence="3">The sequence shown here is derived from an EMBL/GenBank/DDBJ whole genome shotgun (WGS) entry which is preliminary data.</text>
</comment>
<proteinExistence type="predicted"/>
<evidence type="ECO:0000256" key="2">
    <source>
        <dbReference type="SAM" id="SignalP"/>
    </source>
</evidence>
<dbReference type="Proteomes" id="UP000250918">
    <property type="component" value="Unassembled WGS sequence"/>
</dbReference>
<gene>
    <name evidence="3" type="ORF">C3F09_12305</name>
</gene>
<dbReference type="InterPro" id="IPR011049">
    <property type="entry name" value="Serralysin-like_metalloprot_C"/>
</dbReference>
<dbReference type="AlphaFoldDB" id="A0A855X2C9"/>
<feature type="signal peptide" evidence="2">
    <location>
        <begin position="1"/>
        <end position="23"/>
    </location>
</feature>
<evidence type="ECO:0008006" key="5">
    <source>
        <dbReference type="Google" id="ProtNLM"/>
    </source>
</evidence>
<evidence type="ECO:0000313" key="3">
    <source>
        <dbReference type="EMBL" id="PWB68093.1"/>
    </source>
</evidence>
<organism evidence="3 4">
    <name type="scientific">candidate division GN15 bacterium</name>
    <dbReference type="NCBI Taxonomy" id="2072418"/>
    <lineage>
        <taxon>Bacteria</taxon>
        <taxon>candidate division GN15</taxon>
    </lineage>
</organism>
<feature type="chain" id="PRO_5032900894" description="Peptidase S74 domain-containing protein" evidence="2">
    <location>
        <begin position="24"/>
        <end position="621"/>
    </location>
</feature>
<dbReference type="EMBL" id="PQAP01000217">
    <property type="protein sequence ID" value="PWB68093.1"/>
    <property type="molecule type" value="Genomic_DNA"/>
</dbReference>
<accession>A0A855X2C9</accession>
<feature type="coiled-coil region" evidence="1">
    <location>
        <begin position="587"/>
        <end position="614"/>
    </location>
</feature>
<keyword evidence="2" id="KW-0732">Signal</keyword>
<reference evidence="3 4" key="1">
    <citation type="journal article" date="2018" name="ISME J.">
        <title>A methanotrophic archaeon couples anaerobic oxidation of methane to Fe(III) reduction.</title>
        <authorList>
            <person name="Cai C."/>
            <person name="Leu A.O."/>
            <person name="Xie G.J."/>
            <person name="Guo J."/>
            <person name="Feng Y."/>
            <person name="Zhao J.X."/>
            <person name="Tyson G.W."/>
            <person name="Yuan Z."/>
            <person name="Hu S."/>
        </authorList>
    </citation>
    <scope>NUCLEOTIDE SEQUENCE [LARGE SCALE GENOMIC DNA]</scope>
    <source>
        <strain evidence="3">FeB_12</strain>
    </source>
</reference>
<evidence type="ECO:0000256" key="1">
    <source>
        <dbReference type="SAM" id="Coils"/>
    </source>
</evidence>
<name>A0A855X2C9_9BACT</name>